<dbReference type="Gene3D" id="3.40.50.2000">
    <property type="entry name" value="Glycogen Phosphorylase B"/>
    <property type="match status" value="2"/>
</dbReference>
<dbReference type="Proteomes" id="UP000190667">
    <property type="component" value="Unassembled WGS sequence"/>
</dbReference>
<dbReference type="GO" id="GO:0008713">
    <property type="term" value="F:ADP-heptose-lipopolysaccharide heptosyltransferase activity"/>
    <property type="evidence" value="ECO:0007669"/>
    <property type="project" value="TreeGrafter"/>
</dbReference>
<reference evidence="3 4" key="1">
    <citation type="submission" date="2016-12" db="EMBL/GenBank/DDBJ databases">
        <title>Izhakiella australiana sp. nov. of genus Izhakiella isolated from Australian desert.</title>
        <authorList>
            <person name="Ji M."/>
        </authorList>
    </citation>
    <scope>NUCLEOTIDE SEQUENCE [LARGE SCALE GENOMIC DNA]</scope>
    <source>
        <strain evidence="3 4">D4N98</strain>
    </source>
</reference>
<dbReference type="Pfam" id="PF01075">
    <property type="entry name" value="Glyco_transf_9"/>
    <property type="match status" value="1"/>
</dbReference>
<proteinExistence type="predicted"/>
<name>A0A1S8YN23_9GAMM</name>
<accession>A0A1S8YN23</accession>
<dbReference type="STRING" id="1926881.BTJ39_07840"/>
<dbReference type="EMBL" id="MRUL01000004">
    <property type="protein sequence ID" value="OON40322.1"/>
    <property type="molecule type" value="Genomic_DNA"/>
</dbReference>
<protein>
    <submittedName>
        <fullName evidence="3">ADP-heptose--lipooligosaccharide heptosyltransferase II</fullName>
    </submittedName>
</protein>
<sequence>MSKVAKQLAAGVFLSLWRVTGYKVKKITRFDEKDDLKTIAIFSTTALGDFIFNTPAIGAIKARWPRAKLLLVMSQRNEALVSGSELFDEIIFWSGRVNSVIKLASVLRQHKVDATFILHSRTPYDIIAASMAFSTYIIKDVYYNDYQGQKDFALAPFLSVHYDNRQQGNIHLIEQKAQLLNSVGIAMPSKAMFIPAPFSVEQPVRPVIGIHAGASSLERCWPAENFTQLIQMLLAQHPEVDIELIGAGGESALNQGIIDALHSGQVNVRNLAGKTSLKQLAARIAGFSCLVVGDTGPLHIAVALKTPVVTLFGGQAQVAGAAPIQDQHLHRVLVPAAESDGVRSISVAEVYTAVEHCLMASARDQISVEN</sequence>
<evidence type="ECO:0000256" key="2">
    <source>
        <dbReference type="ARBA" id="ARBA00022679"/>
    </source>
</evidence>
<dbReference type="PANTHER" id="PTHR30160">
    <property type="entry name" value="TETRAACYLDISACCHARIDE 4'-KINASE-RELATED"/>
    <property type="match status" value="1"/>
</dbReference>
<dbReference type="GO" id="GO:0005829">
    <property type="term" value="C:cytosol"/>
    <property type="evidence" value="ECO:0007669"/>
    <property type="project" value="TreeGrafter"/>
</dbReference>
<dbReference type="PANTHER" id="PTHR30160:SF7">
    <property type="entry name" value="ADP-HEPTOSE--LPS HEPTOSYLTRANSFERASE 2"/>
    <property type="match status" value="1"/>
</dbReference>
<keyword evidence="4" id="KW-1185">Reference proteome</keyword>
<organism evidence="3 4">
    <name type="scientific">Izhakiella australiensis</name>
    <dbReference type="NCBI Taxonomy" id="1926881"/>
    <lineage>
        <taxon>Bacteria</taxon>
        <taxon>Pseudomonadati</taxon>
        <taxon>Pseudomonadota</taxon>
        <taxon>Gammaproteobacteria</taxon>
        <taxon>Enterobacterales</taxon>
        <taxon>Erwiniaceae</taxon>
        <taxon>Izhakiella</taxon>
    </lineage>
</organism>
<evidence type="ECO:0000313" key="3">
    <source>
        <dbReference type="EMBL" id="OON40322.1"/>
    </source>
</evidence>
<keyword evidence="2 3" id="KW-0808">Transferase</keyword>
<keyword evidence="1" id="KW-0328">Glycosyltransferase</keyword>
<dbReference type="GO" id="GO:0009244">
    <property type="term" value="P:lipopolysaccharide core region biosynthetic process"/>
    <property type="evidence" value="ECO:0007669"/>
    <property type="project" value="TreeGrafter"/>
</dbReference>
<dbReference type="InterPro" id="IPR051199">
    <property type="entry name" value="LPS_LOS_Heptosyltrfase"/>
</dbReference>
<dbReference type="RefSeq" id="WP_078002131.1">
    <property type="nucleotide sequence ID" value="NZ_MRUL01000004.1"/>
</dbReference>
<evidence type="ECO:0000256" key="1">
    <source>
        <dbReference type="ARBA" id="ARBA00022676"/>
    </source>
</evidence>
<dbReference type="OrthoDB" id="9781892at2"/>
<dbReference type="InterPro" id="IPR002201">
    <property type="entry name" value="Glyco_trans_9"/>
</dbReference>
<dbReference type="AlphaFoldDB" id="A0A1S8YN23"/>
<evidence type="ECO:0000313" key="4">
    <source>
        <dbReference type="Proteomes" id="UP000190667"/>
    </source>
</evidence>
<gene>
    <name evidence="3" type="ORF">BTJ39_07840</name>
</gene>
<dbReference type="SUPFAM" id="SSF53756">
    <property type="entry name" value="UDP-Glycosyltransferase/glycogen phosphorylase"/>
    <property type="match status" value="1"/>
</dbReference>
<dbReference type="CDD" id="cd03789">
    <property type="entry name" value="GT9_LPS_heptosyltransferase"/>
    <property type="match status" value="1"/>
</dbReference>
<comment type="caution">
    <text evidence="3">The sequence shown here is derived from an EMBL/GenBank/DDBJ whole genome shotgun (WGS) entry which is preliminary data.</text>
</comment>